<evidence type="ECO:0000313" key="2">
    <source>
        <dbReference type="EMBL" id="MPC73089.1"/>
    </source>
</evidence>
<name>A0A5B7HTI9_PORTR</name>
<evidence type="ECO:0000313" key="3">
    <source>
        <dbReference type="Proteomes" id="UP000324222"/>
    </source>
</evidence>
<reference evidence="2 3" key="1">
    <citation type="submission" date="2019-05" db="EMBL/GenBank/DDBJ databases">
        <title>Another draft genome of Portunus trituberculatus and its Hox gene families provides insights of decapod evolution.</title>
        <authorList>
            <person name="Jeong J.-H."/>
            <person name="Song I."/>
            <person name="Kim S."/>
            <person name="Choi T."/>
            <person name="Kim D."/>
            <person name="Ryu S."/>
            <person name="Kim W."/>
        </authorList>
    </citation>
    <scope>NUCLEOTIDE SEQUENCE [LARGE SCALE GENOMIC DNA]</scope>
    <source>
        <tissue evidence="2">Muscle</tissue>
    </source>
</reference>
<evidence type="ECO:0000256" key="1">
    <source>
        <dbReference type="SAM" id="SignalP"/>
    </source>
</evidence>
<protein>
    <submittedName>
        <fullName evidence="2">Uncharacterized protein</fullName>
    </submittedName>
</protein>
<accession>A0A5B7HTI9</accession>
<proteinExistence type="predicted"/>
<organism evidence="2 3">
    <name type="scientific">Portunus trituberculatus</name>
    <name type="common">Swimming crab</name>
    <name type="synonym">Neptunus trituberculatus</name>
    <dbReference type="NCBI Taxonomy" id="210409"/>
    <lineage>
        <taxon>Eukaryota</taxon>
        <taxon>Metazoa</taxon>
        <taxon>Ecdysozoa</taxon>
        <taxon>Arthropoda</taxon>
        <taxon>Crustacea</taxon>
        <taxon>Multicrustacea</taxon>
        <taxon>Malacostraca</taxon>
        <taxon>Eumalacostraca</taxon>
        <taxon>Eucarida</taxon>
        <taxon>Decapoda</taxon>
        <taxon>Pleocyemata</taxon>
        <taxon>Brachyura</taxon>
        <taxon>Eubrachyura</taxon>
        <taxon>Portunoidea</taxon>
        <taxon>Portunidae</taxon>
        <taxon>Portuninae</taxon>
        <taxon>Portunus</taxon>
    </lineage>
</organism>
<dbReference type="Proteomes" id="UP000324222">
    <property type="component" value="Unassembled WGS sequence"/>
</dbReference>
<dbReference type="EMBL" id="VSRR010036058">
    <property type="protein sequence ID" value="MPC73089.1"/>
    <property type="molecule type" value="Genomic_DNA"/>
</dbReference>
<comment type="caution">
    <text evidence="2">The sequence shown here is derived from an EMBL/GenBank/DDBJ whole genome shotgun (WGS) entry which is preliminary data.</text>
</comment>
<feature type="signal peptide" evidence="1">
    <location>
        <begin position="1"/>
        <end position="25"/>
    </location>
</feature>
<keyword evidence="1" id="KW-0732">Signal</keyword>
<dbReference type="AlphaFoldDB" id="A0A5B7HTI9"/>
<feature type="chain" id="PRO_5023018931" evidence="1">
    <location>
        <begin position="26"/>
        <end position="91"/>
    </location>
</feature>
<gene>
    <name evidence="2" type="ORF">E2C01_067407</name>
</gene>
<keyword evidence="3" id="KW-1185">Reference proteome</keyword>
<sequence length="91" mass="10152">MGSSVITTCLLHLLLLLRLSTASLASEDVEFLPGVPFKSNVLLEGDAEDETEGREEEVLACIKENIHSSLIQAMIIMEKIDDFKDDYRRPS</sequence>
<dbReference type="OrthoDB" id="6361495at2759"/>